<dbReference type="AlphaFoldDB" id="A0A1B6G7A9"/>
<name>A0A1B6G7A9_9HEMI</name>
<reference evidence="2" key="1">
    <citation type="submission" date="2015-11" db="EMBL/GenBank/DDBJ databases">
        <title>De novo transcriptome assembly of four potential Pierce s Disease insect vectors from Arizona vineyards.</title>
        <authorList>
            <person name="Tassone E.E."/>
        </authorList>
    </citation>
    <scope>NUCLEOTIDE SEQUENCE</scope>
</reference>
<accession>A0A1B6G7A9</accession>
<dbReference type="InterPro" id="IPR043502">
    <property type="entry name" value="DNA/RNA_pol_sf"/>
</dbReference>
<dbReference type="PANTHER" id="PTHR19446">
    <property type="entry name" value="REVERSE TRANSCRIPTASES"/>
    <property type="match status" value="1"/>
</dbReference>
<dbReference type="GO" id="GO:0071897">
    <property type="term" value="P:DNA biosynthetic process"/>
    <property type="evidence" value="ECO:0007669"/>
    <property type="project" value="UniProtKB-ARBA"/>
</dbReference>
<gene>
    <name evidence="2" type="ORF">g.7165</name>
</gene>
<dbReference type="EMBL" id="GECZ01011465">
    <property type="protein sequence ID" value="JAS58304.1"/>
    <property type="molecule type" value="Transcribed_RNA"/>
</dbReference>
<evidence type="ECO:0000259" key="1">
    <source>
        <dbReference type="PROSITE" id="PS50878"/>
    </source>
</evidence>
<evidence type="ECO:0000313" key="2">
    <source>
        <dbReference type="EMBL" id="JAS58304.1"/>
    </source>
</evidence>
<feature type="domain" description="Reverse transcriptase" evidence="1">
    <location>
        <begin position="129"/>
        <end position="292"/>
    </location>
</feature>
<feature type="non-terminal residue" evidence="2">
    <location>
        <position position="292"/>
    </location>
</feature>
<protein>
    <recommendedName>
        <fullName evidence="1">Reverse transcriptase domain-containing protein</fullName>
    </recommendedName>
</protein>
<sequence>ANNICKESWDIVKHLTCDENVNSFNIYLKDKDELITHPSNVANVFNNYFVSEILKLTGPTVQADVNQNSNHQHDSSDEFILWPTDEEEVKETILKVSSKRGAGVDEIPCSILKVCKDIIAKPLTIIINKSFQDGYFPNEIKTSKVVPIHKCNERDQVKQYRPVAVQSVFSKIIEIIFLKRLIPYLEKNKILNNHQYGFRKCRSTADAILDLLINLYENLDLVGEQLCIFYDMTKAFDLLSHDVLLKKLLAIGIRGKPLKWIHSYLKDRKMVVTVRYSGADGLTRHYRSEVSP</sequence>
<dbReference type="PROSITE" id="PS50878">
    <property type="entry name" value="RT_POL"/>
    <property type="match status" value="1"/>
</dbReference>
<dbReference type="InterPro" id="IPR000477">
    <property type="entry name" value="RT_dom"/>
</dbReference>
<organism evidence="2">
    <name type="scientific">Cuerna arida</name>
    <dbReference type="NCBI Taxonomy" id="1464854"/>
    <lineage>
        <taxon>Eukaryota</taxon>
        <taxon>Metazoa</taxon>
        <taxon>Ecdysozoa</taxon>
        <taxon>Arthropoda</taxon>
        <taxon>Hexapoda</taxon>
        <taxon>Insecta</taxon>
        <taxon>Pterygota</taxon>
        <taxon>Neoptera</taxon>
        <taxon>Paraneoptera</taxon>
        <taxon>Hemiptera</taxon>
        <taxon>Auchenorrhyncha</taxon>
        <taxon>Membracoidea</taxon>
        <taxon>Cicadellidae</taxon>
        <taxon>Cicadellinae</taxon>
        <taxon>Proconiini</taxon>
        <taxon>Cuerna</taxon>
    </lineage>
</organism>
<dbReference type="Pfam" id="PF00078">
    <property type="entry name" value="RVT_1"/>
    <property type="match status" value="1"/>
</dbReference>
<feature type="non-terminal residue" evidence="2">
    <location>
        <position position="1"/>
    </location>
</feature>
<proteinExistence type="predicted"/>
<dbReference type="SUPFAM" id="SSF56672">
    <property type="entry name" value="DNA/RNA polymerases"/>
    <property type="match status" value="1"/>
</dbReference>